<protein>
    <recommendedName>
        <fullName evidence="3">WW domain-containing protein</fullName>
    </recommendedName>
</protein>
<keyword evidence="1" id="KW-1133">Transmembrane helix</keyword>
<dbReference type="CDD" id="cd00201">
    <property type="entry name" value="WW"/>
    <property type="match status" value="1"/>
</dbReference>
<feature type="transmembrane region" description="Helical" evidence="1">
    <location>
        <begin position="884"/>
        <end position="906"/>
    </location>
</feature>
<keyword evidence="1" id="KW-0472">Membrane</keyword>
<feature type="transmembrane region" description="Helical" evidence="1">
    <location>
        <begin position="821"/>
        <end position="842"/>
    </location>
</feature>
<dbReference type="SUPFAM" id="SSF49899">
    <property type="entry name" value="Concanavalin A-like lectins/glucanases"/>
    <property type="match status" value="1"/>
</dbReference>
<gene>
    <name evidence="4" type="ORF">TeGR_g14768</name>
</gene>
<feature type="non-terminal residue" evidence="4">
    <location>
        <position position="2442"/>
    </location>
</feature>
<dbReference type="PROSITE" id="PS51257">
    <property type="entry name" value="PROKAR_LIPOPROTEIN"/>
    <property type="match status" value="1"/>
</dbReference>
<comment type="caution">
    <text evidence="4">The sequence shown here is derived from an EMBL/GenBank/DDBJ whole genome shotgun (WGS) entry which is preliminary data.</text>
</comment>
<evidence type="ECO:0000259" key="3">
    <source>
        <dbReference type="PROSITE" id="PS50020"/>
    </source>
</evidence>
<dbReference type="Gene3D" id="2.60.120.200">
    <property type="match status" value="1"/>
</dbReference>
<reference evidence="4 5" key="1">
    <citation type="journal article" date="2023" name="Commun. Biol.">
        <title>Genome analysis of Parmales, the sister group of diatoms, reveals the evolutionary specialization of diatoms from phago-mixotrophs to photoautotrophs.</title>
        <authorList>
            <person name="Ban H."/>
            <person name="Sato S."/>
            <person name="Yoshikawa S."/>
            <person name="Yamada K."/>
            <person name="Nakamura Y."/>
            <person name="Ichinomiya M."/>
            <person name="Sato N."/>
            <person name="Blanc-Mathieu R."/>
            <person name="Endo H."/>
            <person name="Kuwata A."/>
            <person name="Ogata H."/>
        </authorList>
    </citation>
    <scope>NUCLEOTIDE SEQUENCE [LARGE SCALE GENOMIC DNA]</scope>
</reference>
<evidence type="ECO:0000256" key="1">
    <source>
        <dbReference type="SAM" id="Phobius"/>
    </source>
</evidence>
<evidence type="ECO:0000256" key="2">
    <source>
        <dbReference type="SAM" id="SignalP"/>
    </source>
</evidence>
<evidence type="ECO:0000313" key="5">
    <source>
        <dbReference type="Proteomes" id="UP001165060"/>
    </source>
</evidence>
<keyword evidence="5" id="KW-1185">Reference proteome</keyword>
<keyword evidence="2" id="KW-0732">Signal</keyword>
<dbReference type="Gene3D" id="2.20.70.10">
    <property type="match status" value="1"/>
</dbReference>
<sequence>MRSSAAVWATLVCIVCVGLLACWCKSPPPDRAAVLPGGVTISLDGAALGFARGLEGTCQSTIGVCDATGATATQGATTAIKDDETDAPALKFEYTVDVMEVNDATGAKVPQSVVTTTNKEAELEKNAATLKIMTKTSDEMEAEVALGTKVAQSAEDSIATNMIMNEKDAMAPKTEEKTELIEATGADGALGAKASQSTEDLIVTDMIMNKKDAMAPKTEEKTELIGATGADGALGAMAAQSTEDLIATDMTMDKNIEILEDETALEMEAKIEYNWVMGDDGSPGIKASWGTETFIATDMNSYENDKDHMNIVVTTNMTLEIKTKTKIKMTDGDGAPGYQLRSLSYTRSLARSLVQVTESSGATVNDESTKEQEETIKTKKDVKTTLENKYNNTAEGTLSSIVNGKIAKKDDEAIKIKDDVKTTLQIETENKNTMLTGGEGAPEAEAAESTLAGINNGKIAKKDDEAIKIKDDVKTTLRIETEDKNIVLTGGDGELGAKAAEIKPASIINNKSAKKNDGTIKIKDDVKTTLQIETEDKNIMLTGCDGELGAKAAESTLAGSKSANKDDEAIKIKDDVKTTLQIETEGKNIMLTGGDGALGAKAAEITPASIINNKSAKKNDGTIKIKDDVKTTPENETEDKDIMLTGGAGAPGAKAAESTLASIAHGKSAKTKTESNLRTGGDEVLRAKAATCTTEIDLSTEKVGDVLEAKAAQDDAADEMKEIERVATLENKNSKDNAVDADDALEAKATDFGTGTLSTPASADGKIEDVTTLKNKVDTEEKVAVDVGDAAEVKVAQCSTGATGTCTGESLSDDGSQDLPAFQHVCFFVIVAAAGLSLIAAAGPAGVRLRSTSTITSLEEGEQSVVEARSRLTMGSRLSGRPLICRNSVFAAAAALVVMCVMLGAVESATQLLPDGWDGEPALESFNFFGDGYYSSSVRVSSLFSYRTTYNWNPDVGLKLTGGVGGTSITVAETSEWGGTEMSFEAYFKFDEMEEAAHVFDFGDGEANDNVYLGVNAVAGRSLERGMKFSVRRGNDYKHIECANECIAAPDPYGDGDLSVPVTVDMGYCDFSVSEWTHVVATSDPDSGEFVLSLTVGLVYEVFAVNGEHVFQLKQAQGVPASVTDVAENAATTVDGTTTAAHYLIGGEGDDAKGLEDGITGLNFVDVTTMKLEVWLYGGNCKKRVVNDARGNKFTFHALFQTSEDDGSAREREADCVISSSDPYQQKCTFDHVPAVDLDISITDSYFDSYFWVDSKQISKRVKGHEDSNQRDFAVEFQYDVAAAVTLPTIPYGPSRCEFAEDGPHKDVVAVLPSYSKVEFNYEVMQDFSSLFNTSNSGTVPGDYDATCRDLSGSLSITSNLNDPAVSSDVHTFLSPPSPHYVWDFASCSGDDDIVYDAIGGELRAFPNSTKCHNGSGETNVAGWVFGGDAANSNVGALLESWEIDGPVSFEVNARYDVFEKAGPVFEFSYEGSDIISLRNEFNRRNIESVVDNTDGEVQLLSAGDHSPSADAHEWANGTWTHIVVTISEVEMVVYKDGVRAASYSDSGTFAVPAPQERVHLLGASMNEEFGGFRGALRYLKVWTNVVLNQDDVTELFSHYTDVSMPHYNEASDAETIPYRHHSATTPETAHNVELDCVFAAPVKPCKSTCDLNDWTTVIRFTEYIEGWNQTINKNKERRLDCDGTTNSDIDTKYVSSVEFYGGNTYTATTVQQATTSTSTSWSYAFDVSLWAGFEFKTEVKFNSLFVKGMVGITLDSMLTVDFTSKRSGASSRNSVKSTKIAFTLKDNDVEDQIVTKIYKDEAYGTPIFVTEGGATSCWHEDGTDYRFKFTAEFVDDDGMPLTSVLSRENIDPSPSHVERANVRICNVVVSDWVTVTLGVDSRSNNGKDVIIQNSATEITESRNSVEYTIAPSPDGTLSCVTANINLWRSPHNYDIFAYEDIKLKIKPECEEDESKSQSLSINLNYEPSCPKLLFDNDVPEGSSIVVNTKGDGEDARSVEFELENYALFNKTVGWDMESIRYQYRAVTAGGTWYPTRSSGSMDGKEVTGVSKSYFDSYAAVPVYIGGLSEGLYEFRVWAECNEDKKKHSECTTSGNPEFCKSDDAEAVAWNHGRGQTLQVYIDYTNPAVNEGSTTPKANEEYIVGQEVKVVFTESINCDHVNDAQLRKDIDVTVEIMNVGSASETVIEEGYFVTCKQDDGELLISFDLMETDLSTWMGEGRNQIKLTIEDYYDLRGNRGDGKWSKVWNVAALTAADATIGKVMARTRLTVVGDRSYQPDGGADDDEGDTGTVETILANPKLMAMVAFGALLALFTLYYVVHSKLKVMRLEVEMAKKDLEIGMEMGYVDNPMARRGGKGAWRARMDPHTMEKFYEHAETEERTWAAVHAHAHAGGGGDWVEEVDDATGHVYYMNTSTGERSWTPPMREEERMRAMDRFKGGRG</sequence>
<dbReference type="SUPFAM" id="SSF51045">
    <property type="entry name" value="WW domain"/>
    <property type="match status" value="1"/>
</dbReference>
<dbReference type="Pfam" id="PF00397">
    <property type="entry name" value="WW"/>
    <property type="match status" value="1"/>
</dbReference>
<feature type="signal peptide" evidence="2">
    <location>
        <begin position="1"/>
        <end position="24"/>
    </location>
</feature>
<dbReference type="PROSITE" id="PS50020">
    <property type="entry name" value="WW_DOMAIN_2"/>
    <property type="match status" value="1"/>
</dbReference>
<feature type="chain" id="PRO_5045953107" description="WW domain-containing protein" evidence="2">
    <location>
        <begin position="25"/>
        <end position="2442"/>
    </location>
</feature>
<proteinExistence type="predicted"/>
<keyword evidence="1" id="KW-0812">Transmembrane</keyword>
<dbReference type="InterPro" id="IPR036020">
    <property type="entry name" value="WW_dom_sf"/>
</dbReference>
<name>A0ABQ6MUY3_9STRA</name>
<feature type="transmembrane region" description="Helical" evidence="1">
    <location>
        <begin position="2301"/>
        <end position="2320"/>
    </location>
</feature>
<accession>A0ABQ6MUY3</accession>
<dbReference type="Pfam" id="PF13385">
    <property type="entry name" value="Laminin_G_3"/>
    <property type="match status" value="1"/>
</dbReference>
<dbReference type="InterPro" id="IPR001202">
    <property type="entry name" value="WW_dom"/>
</dbReference>
<organism evidence="4 5">
    <name type="scientific">Tetraparma gracilis</name>
    <dbReference type="NCBI Taxonomy" id="2962635"/>
    <lineage>
        <taxon>Eukaryota</taxon>
        <taxon>Sar</taxon>
        <taxon>Stramenopiles</taxon>
        <taxon>Ochrophyta</taxon>
        <taxon>Bolidophyceae</taxon>
        <taxon>Parmales</taxon>
        <taxon>Triparmaceae</taxon>
        <taxon>Tetraparma</taxon>
    </lineage>
</organism>
<dbReference type="Proteomes" id="UP001165060">
    <property type="component" value="Unassembled WGS sequence"/>
</dbReference>
<feature type="domain" description="WW" evidence="3">
    <location>
        <begin position="2398"/>
        <end position="2426"/>
    </location>
</feature>
<evidence type="ECO:0000313" key="4">
    <source>
        <dbReference type="EMBL" id="GMI32947.1"/>
    </source>
</evidence>
<dbReference type="EMBL" id="BRYB01004540">
    <property type="protein sequence ID" value="GMI32947.1"/>
    <property type="molecule type" value="Genomic_DNA"/>
</dbReference>
<dbReference type="InterPro" id="IPR013320">
    <property type="entry name" value="ConA-like_dom_sf"/>
</dbReference>